<evidence type="ECO:0000313" key="3">
    <source>
        <dbReference type="Proteomes" id="UP000368474"/>
    </source>
</evidence>
<keyword evidence="1" id="KW-0732">Signal</keyword>
<dbReference type="AlphaFoldDB" id="A0A5E4VA27"/>
<name>A0A5E4VA27_9BURK</name>
<evidence type="ECO:0000256" key="1">
    <source>
        <dbReference type="SAM" id="SignalP"/>
    </source>
</evidence>
<dbReference type="EMBL" id="CABPSD010000006">
    <property type="protein sequence ID" value="VVE09117.1"/>
    <property type="molecule type" value="Genomic_DNA"/>
</dbReference>
<reference evidence="2 3" key="1">
    <citation type="submission" date="2019-08" db="EMBL/GenBank/DDBJ databases">
        <authorList>
            <person name="Peeters C."/>
        </authorList>
    </citation>
    <scope>NUCLEOTIDE SEQUENCE [LARGE SCALE GENOMIC DNA]</scope>
    <source>
        <strain evidence="2 3">LMG 31116</strain>
    </source>
</reference>
<dbReference type="RefSeq" id="WP_150566978.1">
    <property type="nucleotide sequence ID" value="NZ_CABPSD010000006.1"/>
</dbReference>
<organism evidence="2 3">
    <name type="scientific">Pandoraea morbifera</name>
    <dbReference type="NCBI Taxonomy" id="2508300"/>
    <lineage>
        <taxon>Bacteria</taxon>
        <taxon>Pseudomonadati</taxon>
        <taxon>Pseudomonadota</taxon>
        <taxon>Betaproteobacteria</taxon>
        <taxon>Burkholderiales</taxon>
        <taxon>Burkholderiaceae</taxon>
        <taxon>Pandoraea</taxon>
    </lineage>
</organism>
<protein>
    <submittedName>
        <fullName evidence="2">Uncharacterized protein</fullName>
    </submittedName>
</protein>
<proteinExistence type="predicted"/>
<feature type="chain" id="PRO_5023012102" evidence="1">
    <location>
        <begin position="29"/>
        <end position="99"/>
    </location>
</feature>
<sequence>MYRFIRTATVKNAALLPAALTFASEVTAHINKRYSLNMAFGTEQFGCANIHWHFDAESLDKMQQVNEKLMGDREYIALLEQSQGIWAEGTMHDAVVRLA</sequence>
<feature type="signal peptide" evidence="1">
    <location>
        <begin position="1"/>
        <end position="28"/>
    </location>
</feature>
<evidence type="ECO:0000313" key="2">
    <source>
        <dbReference type="EMBL" id="VVE09117.1"/>
    </source>
</evidence>
<gene>
    <name evidence="2" type="ORF">PMO31116_02511</name>
</gene>
<dbReference type="Proteomes" id="UP000368474">
    <property type="component" value="Unassembled WGS sequence"/>
</dbReference>
<keyword evidence="3" id="KW-1185">Reference proteome</keyword>
<accession>A0A5E4VA27</accession>